<comment type="caution">
    <text evidence="2">The sequence shown here is derived from an EMBL/GenBank/DDBJ whole genome shotgun (WGS) entry which is preliminary data.</text>
</comment>
<feature type="region of interest" description="Disordered" evidence="1">
    <location>
        <begin position="89"/>
        <end position="150"/>
    </location>
</feature>
<gene>
    <name evidence="2" type="ORF">BCR43DRAFT_484542</name>
</gene>
<evidence type="ECO:0000313" key="3">
    <source>
        <dbReference type="Proteomes" id="UP000242180"/>
    </source>
</evidence>
<feature type="region of interest" description="Disordered" evidence="1">
    <location>
        <begin position="322"/>
        <end position="433"/>
    </location>
</feature>
<evidence type="ECO:0000313" key="2">
    <source>
        <dbReference type="EMBL" id="ORY99916.1"/>
    </source>
</evidence>
<evidence type="ECO:0000256" key="1">
    <source>
        <dbReference type="SAM" id="MobiDB-lite"/>
    </source>
</evidence>
<feature type="region of interest" description="Disordered" evidence="1">
    <location>
        <begin position="29"/>
        <end position="55"/>
    </location>
</feature>
<feature type="compositionally biased region" description="Polar residues" evidence="1">
    <location>
        <begin position="121"/>
        <end position="137"/>
    </location>
</feature>
<dbReference type="EMBL" id="MCGN01000002">
    <property type="protein sequence ID" value="ORY99916.1"/>
    <property type="molecule type" value="Genomic_DNA"/>
</dbReference>
<keyword evidence="3" id="KW-1185">Reference proteome</keyword>
<feature type="compositionally biased region" description="Acidic residues" evidence="1">
    <location>
        <begin position="214"/>
        <end position="229"/>
    </location>
</feature>
<dbReference type="InParanoid" id="A0A1X2HKV2"/>
<feature type="region of interest" description="Disordered" evidence="1">
    <location>
        <begin position="167"/>
        <end position="235"/>
    </location>
</feature>
<reference evidence="2 3" key="1">
    <citation type="submission" date="2016-07" db="EMBL/GenBank/DDBJ databases">
        <title>Pervasive Adenine N6-methylation of Active Genes in Fungi.</title>
        <authorList>
            <consortium name="DOE Joint Genome Institute"/>
            <person name="Mondo S.J."/>
            <person name="Dannebaum R.O."/>
            <person name="Kuo R.C."/>
            <person name="Labutti K."/>
            <person name="Haridas S."/>
            <person name="Kuo A."/>
            <person name="Salamov A."/>
            <person name="Ahrendt S.R."/>
            <person name="Lipzen A."/>
            <person name="Sullivan W."/>
            <person name="Andreopoulos W.B."/>
            <person name="Clum A."/>
            <person name="Lindquist E."/>
            <person name="Daum C."/>
            <person name="Ramamoorthy G.K."/>
            <person name="Gryganskyi A."/>
            <person name="Culley D."/>
            <person name="Magnuson J.K."/>
            <person name="James T.Y."/>
            <person name="O'Malley M.A."/>
            <person name="Stajich J.E."/>
            <person name="Spatafora J.W."/>
            <person name="Visel A."/>
            <person name="Grigoriev I.V."/>
        </authorList>
    </citation>
    <scope>NUCLEOTIDE SEQUENCE [LARGE SCALE GENOMIC DNA]</scope>
    <source>
        <strain evidence="2 3">NRRL 2496</strain>
    </source>
</reference>
<dbReference type="Proteomes" id="UP000242180">
    <property type="component" value="Unassembled WGS sequence"/>
</dbReference>
<feature type="compositionally biased region" description="Basic and acidic residues" evidence="1">
    <location>
        <begin position="346"/>
        <end position="360"/>
    </location>
</feature>
<feature type="compositionally biased region" description="Basic and acidic residues" evidence="1">
    <location>
        <begin position="406"/>
        <end position="415"/>
    </location>
</feature>
<feature type="compositionally biased region" description="Acidic residues" evidence="1">
    <location>
        <begin position="361"/>
        <end position="372"/>
    </location>
</feature>
<name>A0A1X2HKV2_SYNRA</name>
<proteinExistence type="predicted"/>
<protein>
    <submittedName>
        <fullName evidence="2">Uncharacterized protein</fullName>
    </submittedName>
</protein>
<feature type="compositionally biased region" description="Polar residues" evidence="1">
    <location>
        <begin position="377"/>
        <end position="389"/>
    </location>
</feature>
<dbReference type="AlphaFoldDB" id="A0A1X2HKV2"/>
<accession>A0A1X2HKV2</accession>
<sequence>MSTKATGLFDHLPAPRTVFTYTRKRFTPVTLEDDSDDEQPPMKPTATIGGTASQNPVSADLVNSTIQMNHVGTDNVVLVDSLLQNSRPFQTSDTSVLQPLEDTPLDSMPNLEKIPGETDIDGQSNADCTSPATSSDISQDDSMGENNIINNDRDTLISGTVAPLDIFAFPDEPIPPPTASPAKHPLPTRPTKDQELSRPAPSLVDASTTNDIFDFPDNDSSSDSDEEEQNLNWTSTTRQIQADLKPCITMPSRPRLKKSVTFSKQTVVATFKRGTRSSDHSPSFFEPMMAPHESDDMILDTDHVSSLASKSQCRSITSSFNLPTAATGAQGNARPKRSLVSRLKSARGEDVSEGPGRDYNFEEIEEEEEGDGPEPQNALQTTDSRTPSESYPFPSELLMNDVPRQQQDENQHDGDEQTSELTKRRKVYRPENPIRVQVTYKRERHTGLSAADDDELAQLDNLLLSLKRTNSA</sequence>
<organism evidence="2 3">
    <name type="scientific">Syncephalastrum racemosum</name>
    <name type="common">Filamentous fungus</name>
    <dbReference type="NCBI Taxonomy" id="13706"/>
    <lineage>
        <taxon>Eukaryota</taxon>
        <taxon>Fungi</taxon>
        <taxon>Fungi incertae sedis</taxon>
        <taxon>Mucoromycota</taxon>
        <taxon>Mucoromycotina</taxon>
        <taxon>Mucoromycetes</taxon>
        <taxon>Mucorales</taxon>
        <taxon>Syncephalastraceae</taxon>
        <taxon>Syncephalastrum</taxon>
    </lineage>
</organism>
<dbReference type="OrthoDB" id="2291000at2759"/>